<name>A0ABQ5UYI1_9PROT</name>
<sequence>MTSPYPSPIGAAPSSARATDQDVSSRASGSDRVAAMLGSVDYHKRTRPRMSRAFLCVRRTTL</sequence>
<dbReference type="Proteomes" id="UP001161390">
    <property type="component" value="Unassembled WGS sequence"/>
</dbReference>
<gene>
    <name evidence="2" type="ORF">GCM10007854_13140</name>
</gene>
<reference evidence="2" key="2">
    <citation type="submission" date="2023-01" db="EMBL/GenBank/DDBJ databases">
        <title>Draft genome sequence of Algimonas porphyrae strain NBRC 108216.</title>
        <authorList>
            <person name="Sun Q."/>
            <person name="Mori K."/>
        </authorList>
    </citation>
    <scope>NUCLEOTIDE SEQUENCE</scope>
    <source>
        <strain evidence="2">NBRC 108216</strain>
    </source>
</reference>
<reference evidence="2" key="1">
    <citation type="journal article" date="2014" name="Int. J. Syst. Evol. Microbiol.">
        <title>Complete genome of a new Firmicutes species belonging to the dominant human colonic microbiota ('Ruminococcus bicirculans') reveals two chromosomes and a selective capacity to utilize plant glucans.</title>
        <authorList>
            <consortium name="NISC Comparative Sequencing Program"/>
            <person name="Wegmann U."/>
            <person name="Louis P."/>
            <person name="Goesmann A."/>
            <person name="Henrissat B."/>
            <person name="Duncan S.H."/>
            <person name="Flint H.J."/>
        </authorList>
    </citation>
    <scope>NUCLEOTIDE SEQUENCE</scope>
    <source>
        <strain evidence="2">NBRC 108216</strain>
    </source>
</reference>
<accession>A0ABQ5UYI1</accession>
<comment type="caution">
    <text evidence="2">The sequence shown here is derived from an EMBL/GenBank/DDBJ whole genome shotgun (WGS) entry which is preliminary data.</text>
</comment>
<protein>
    <submittedName>
        <fullName evidence="2">Uncharacterized protein</fullName>
    </submittedName>
</protein>
<evidence type="ECO:0000313" key="3">
    <source>
        <dbReference type="Proteomes" id="UP001161390"/>
    </source>
</evidence>
<evidence type="ECO:0000313" key="2">
    <source>
        <dbReference type="EMBL" id="GLQ20359.1"/>
    </source>
</evidence>
<proteinExistence type="predicted"/>
<keyword evidence="3" id="KW-1185">Reference proteome</keyword>
<organism evidence="2 3">
    <name type="scientific">Algimonas porphyrae</name>
    <dbReference type="NCBI Taxonomy" id="1128113"/>
    <lineage>
        <taxon>Bacteria</taxon>
        <taxon>Pseudomonadati</taxon>
        <taxon>Pseudomonadota</taxon>
        <taxon>Alphaproteobacteria</taxon>
        <taxon>Maricaulales</taxon>
        <taxon>Robiginitomaculaceae</taxon>
        <taxon>Algimonas</taxon>
    </lineage>
</organism>
<feature type="region of interest" description="Disordered" evidence="1">
    <location>
        <begin position="1"/>
        <end position="31"/>
    </location>
</feature>
<feature type="compositionally biased region" description="Polar residues" evidence="1">
    <location>
        <begin position="16"/>
        <end position="28"/>
    </location>
</feature>
<dbReference type="EMBL" id="BSNJ01000002">
    <property type="protein sequence ID" value="GLQ20359.1"/>
    <property type="molecule type" value="Genomic_DNA"/>
</dbReference>
<evidence type="ECO:0000256" key="1">
    <source>
        <dbReference type="SAM" id="MobiDB-lite"/>
    </source>
</evidence>